<evidence type="ECO:0000313" key="7">
    <source>
        <dbReference type="Proteomes" id="UP000683925"/>
    </source>
</evidence>
<feature type="domain" description="EGF-like" evidence="5">
    <location>
        <begin position="870"/>
        <end position="916"/>
    </location>
</feature>
<keyword evidence="1" id="KW-0732">Signal</keyword>
<feature type="transmembrane region" description="Helical" evidence="4">
    <location>
        <begin position="2174"/>
        <end position="2195"/>
    </location>
</feature>
<accession>A0A8S1WA72</accession>
<keyword evidence="4" id="KW-1133">Transmembrane helix</keyword>
<evidence type="ECO:0000313" key="6">
    <source>
        <dbReference type="EMBL" id="CAD8186170.1"/>
    </source>
</evidence>
<dbReference type="PANTHER" id="PTHR38934:SF6">
    <property type="entry name" value="CHROMOSOME UNDETERMINED SCAFFOLD_176, WHOLE GENOME SHOTGUN SEQUENCE"/>
    <property type="match status" value="1"/>
</dbReference>
<reference evidence="6" key="1">
    <citation type="submission" date="2021-01" db="EMBL/GenBank/DDBJ databases">
        <authorList>
            <consortium name="Genoscope - CEA"/>
            <person name="William W."/>
        </authorList>
    </citation>
    <scope>NUCLEOTIDE SEQUENCE</scope>
</reference>
<dbReference type="EMBL" id="CAJJDP010000086">
    <property type="protein sequence ID" value="CAD8186170.1"/>
    <property type="molecule type" value="Genomic_DNA"/>
</dbReference>
<organism evidence="6 7">
    <name type="scientific">Paramecium octaurelia</name>
    <dbReference type="NCBI Taxonomy" id="43137"/>
    <lineage>
        <taxon>Eukaryota</taxon>
        <taxon>Sar</taxon>
        <taxon>Alveolata</taxon>
        <taxon>Ciliophora</taxon>
        <taxon>Intramacronucleata</taxon>
        <taxon>Oligohymenophorea</taxon>
        <taxon>Peniculida</taxon>
        <taxon>Parameciidae</taxon>
        <taxon>Paramecium</taxon>
    </lineage>
</organism>
<feature type="transmembrane region" description="Helical" evidence="4">
    <location>
        <begin position="1998"/>
        <end position="2021"/>
    </location>
</feature>
<keyword evidence="4" id="KW-0812">Transmembrane</keyword>
<dbReference type="SMART" id="SM00181">
    <property type="entry name" value="EGF"/>
    <property type="match status" value="10"/>
</dbReference>
<dbReference type="Pfam" id="PF13948">
    <property type="entry name" value="DUF4215"/>
    <property type="match status" value="14"/>
</dbReference>
<feature type="transmembrane region" description="Helical" evidence="4">
    <location>
        <begin position="2033"/>
        <end position="2056"/>
    </location>
</feature>
<evidence type="ECO:0000256" key="4">
    <source>
        <dbReference type="SAM" id="Phobius"/>
    </source>
</evidence>
<keyword evidence="3" id="KW-1015">Disulfide bond</keyword>
<feature type="domain" description="EGF-like" evidence="5">
    <location>
        <begin position="992"/>
        <end position="1040"/>
    </location>
</feature>
<feature type="domain" description="EGF-like" evidence="5">
    <location>
        <begin position="943"/>
        <end position="978"/>
    </location>
</feature>
<proteinExistence type="predicted"/>
<gene>
    <name evidence="6" type="ORF">POCTA_138.1.T0870133</name>
</gene>
<dbReference type="CDD" id="cd00064">
    <property type="entry name" value="FU"/>
    <property type="match status" value="1"/>
</dbReference>
<feature type="domain" description="EGF-like" evidence="5">
    <location>
        <begin position="1375"/>
        <end position="1410"/>
    </location>
</feature>
<keyword evidence="2" id="KW-0677">Repeat</keyword>
<feature type="transmembrane region" description="Helical" evidence="4">
    <location>
        <begin position="1929"/>
        <end position="1948"/>
    </location>
</feature>
<dbReference type="Proteomes" id="UP000683925">
    <property type="component" value="Unassembled WGS sequence"/>
</dbReference>
<protein>
    <recommendedName>
        <fullName evidence="5">EGF-like domain-containing protein</fullName>
    </recommendedName>
</protein>
<feature type="domain" description="EGF-like" evidence="5">
    <location>
        <begin position="1318"/>
        <end position="1348"/>
    </location>
</feature>
<feature type="domain" description="EGF-like" evidence="5">
    <location>
        <begin position="509"/>
        <end position="538"/>
    </location>
</feature>
<evidence type="ECO:0000259" key="5">
    <source>
        <dbReference type="SMART" id="SM00181"/>
    </source>
</evidence>
<feature type="domain" description="EGF-like" evidence="5">
    <location>
        <begin position="1437"/>
        <end position="1470"/>
    </location>
</feature>
<dbReference type="OMA" id="KSNRICT"/>
<comment type="caution">
    <text evidence="6">The sequence shown here is derived from an EMBL/GenBank/DDBJ whole genome shotgun (WGS) entry which is preliminary data.</text>
</comment>
<feature type="domain" description="EGF-like" evidence="5">
    <location>
        <begin position="1130"/>
        <end position="1164"/>
    </location>
</feature>
<keyword evidence="4" id="KW-0472">Membrane</keyword>
<dbReference type="InterPro" id="IPR000742">
    <property type="entry name" value="EGF"/>
</dbReference>
<dbReference type="OrthoDB" id="409374at2759"/>
<dbReference type="PANTHER" id="PTHR38934">
    <property type="entry name" value="HYPHALLY REGULATED CELL WALL PROTEIN 1"/>
    <property type="match status" value="1"/>
</dbReference>
<feature type="domain" description="EGF-like" evidence="5">
    <location>
        <begin position="1070"/>
        <end position="1105"/>
    </location>
</feature>
<feature type="domain" description="EGF-like" evidence="5">
    <location>
        <begin position="1618"/>
        <end position="1650"/>
    </location>
</feature>
<dbReference type="SMART" id="SM00261">
    <property type="entry name" value="FU"/>
    <property type="match status" value="9"/>
</dbReference>
<feature type="transmembrane region" description="Helical" evidence="4">
    <location>
        <begin position="2140"/>
        <end position="2159"/>
    </location>
</feature>
<sequence length="2225" mass="253257">MNKKINNINDQQLLLEYIFYCSFKLNSVNIQNVRGLFQTQYSTFLLKELENQYPFYHVSVMTKSIDFVIKTNIAEFYNIYMISFVKQLILINLWLQATSADWIQIDSNFNDTSIDDNNWDVKKSCSNCGGDCEQNFQSGQCDNSVNSLDYALIKKDRAKLYKKYEYQSFQSQIIFDVYFNHADRDRSSSLTVDYHEDSSSTTNMLFSKYYKEADLTQKSNRICTGGPDTEFDQYTVVSTILDNYAEKFWITFCLDPEKDDVTVFIRNLLVYANTCYPTCKTCNGATKNSCQSCYYNSVSSGQCSCSPDHQFSQTLIGCRQECERDYYIAQSDNICVPDRRVKSNVKYFDSNSISSSMYPRYTPFVFIPDLLKYSNTELIYDSCDGKDFVGEMRFCEGMLLKMQGINALKFIRLRITFYLFSLQVDSKIEIYLDNILQSQIIAQSASFQYNSCTKIYSKSDNCDSKPYSLVRIEAILKSFTNSPILTLQGKLQQSTESWGFNNVTIDTGLCQENCKICSNFNDCSQCETGYILYQKGCISQCPVHSSNCVDYADMIPYSRYLAKGFYDMNMTNQQVATFFDSVTNPTTNFKTGQKFSFFPKKFVLGGVMVWNNAKYVKSWAISKPHYAVTIRFNLTYGDEFSGNFYYQIGTDLSSAFTIPSSGGQNVVGRNKQERSRHFNILKTPFKTSPLNIELQCTGGDPDIRQEFCAISEYFIVVHYCPPFCADCSSDTVCITWESGKTSSLCASNQFQTFNSATETYTCNTCTQVGCLTCNNLDECTSCQSNQFSLQNGVCQCYSFYYLSGSTCLKCNKYCENCNGSNQNNCLSCVSDFYRAILFNTCVCQIGYYDDGVNLPCLPICGDTLVVEGEDCDDGNNNPFDGCHNCKYACDEACANCVSGKCLLCQDGYQLLSNKCAPICGDSIIAKFEQCEDNNLTPYDGCFKCKFSCSSNCIDCYFGTCLKCDEVNGWYLQNDKTCKTECGDSVKVPLVEYCDDANSDPMDGCHQCVYSCNKNCVECIKGTCLICEDGYTIERRTNTCIVDHICGDNQITKPIETCDDQNNLRYDGCYKCQSSCQVSCTNCQNYGCLECNTEGWEYNDIQLKCEPICGDGIILIDYEECDDLISLNCQDCRFKCQDSCELCYKGLCHKCKKGWQLDKFYNNCYPISGDSLIVGSEECDDFNRNPYDGCYQSQYQCQIACINCELGKCKQCQNGYFNFNNQCYEIIGDGLIVGYEQCDDVNLSALDGCFQTKFDCPQNCSACVKGACLDCNKSSGFGQVDILKNICISKCGDQIKSIDEDCDDGNDIAYDGCFHCQYQCDLYCDICFEGQCQQCQVGYYLNKKKNHCFSICGDGIPTHDEECDDGNNILNDGCSDCKSQCHQQCTTCIDNYCYECKGIGWELNSIIRQCQPVCGDGVVIGDEQCDDGNDLGEDGCFECYYQCQNQCTKCLKGFCEECDTVGWYLEWNLCYPYCGDKLVVGNEECDDGNIIPYDGCYQCKYQCQEQCTDCQKGVCYKCEVKGWTLLNNLCNPLCGDGYVVLGYEQCDDGNILQYDGCYECFYQCEEICTLCDLGICYECNKLGWVVESYHCIPYCGDGLVIGYEKCDDMNDDFNDGCHLCQFACDQYCIECQEGICQLCEPGRNLDKNTCQTKCGDGYFVKQAEQCDDGNDDDGDGCNRFCVIESNFICLNTEGSFSNCFYSKIPEFKLNLITKLPEDYEEVDLVFDQKMKFNANLVGDVTSNIETEIINLKTSDYLVTQSIVKSSDEISDIVIKFMINFYVPIDEPVFKVKFLNNPIISEFNLTLKEDQKSLELLTPMVLTADQKAIAESATVFNEAIIYSLAGISSICLLTGSAEIFWNLMDQLQYLSYIKYVNIQFPNNLNIYFDIFNLVTISPLMKTFGIDSLFNSLDGDATYFVKTQSKFEKDEINAYFFTNFQSFLFCFITAYSGYLVTYYSHHALYRLGPYYISKVTFNVGKKILEFRKTLKKKAKEFYYSGVLRILMSNAYDICFATTIQLNYFQKEDPVLIFNSYLSLFVFLSYLGISIYSFSIMHHFNDSTSIRKKIQYDALFEGIQENKSYWITQFNSILLIKKQIFISIIVFMQNEGQLQTVCVAINQSFFLGYLILNKPLTNSFEYYKMVSTESILIFNVLTFLIYSNRVELELTLQQCINIGWVHIFTSTLILAISLIFDFIQQIKLLIQKLKPRFSDQTLQEGGAPITLFY</sequence>
<name>A0A8S1WA72_PAROT</name>
<evidence type="ECO:0000256" key="1">
    <source>
        <dbReference type="ARBA" id="ARBA00022729"/>
    </source>
</evidence>
<feature type="transmembrane region" description="Helical" evidence="4">
    <location>
        <begin position="1837"/>
        <end position="1859"/>
    </location>
</feature>
<evidence type="ECO:0000256" key="3">
    <source>
        <dbReference type="ARBA" id="ARBA00023157"/>
    </source>
</evidence>
<dbReference type="InterPro" id="IPR011936">
    <property type="entry name" value="Myxo_disulph_rpt"/>
</dbReference>
<dbReference type="InterPro" id="IPR006212">
    <property type="entry name" value="Furin_repeat"/>
</dbReference>
<dbReference type="NCBIfam" id="TIGR02232">
    <property type="entry name" value="myxo_disulf_rpt"/>
    <property type="match status" value="6"/>
</dbReference>
<evidence type="ECO:0000256" key="2">
    <source>
        <dbReference type="ARBA" id="ARBA00022737"/>
    </source>
</evidence>
<keyword evidence="7" id="KW-1185">Reference proteome</keyword>